<dbReference type="Proteomes" id="UP001408356">
    <property type="component" value="Unassembled WGS sequence"/>
</dbReference>
<accession>A0ABR2UFF8</accession>
<feature type="compositionally biased region" description="Basic and acidic residues" evidence="1">
    <location>
        <begin position="183"/>
        <end position="196"/>
    </location>
</feature>
<evidence type="ECO:0000313" key="3">
    <source>
        <dbReference type="EMBL" id="KAK9413362.1"/>
    </source>
</evidence>
<reference evidence="3 4" key="1">
    <citation type="journal article" date="2024" name="J. Plant Pathol.">
        <title>Sequence and assembly of the genome of Seiridium unicorne, isolate CBS 538.82, causal agent of cypress canker disease.</title>
        <authorList>
            <person name="Scali E."/>
            <person name="Rocca G.D."/>
            <person name="Danti R."/>
            <person name="Garbelotto M."/>
            <person name="Barberini S."/>
            <person name="Baroncelli R."/>
            <person name="Emiliani G."/>
        </authorList>
    </citation>
    <scope>NUCLEOTIDE SEQUENCE [LARGE SCALE GENOMIC DNA]</scope>
    <source>
        <strain evidence="3 4">BM-138-508</strain>
    </source>
</reference>
<comment type="caution">
    <text evidence="3">The sequence shown here is derived from an EMBL/GenBank/DDBJ whole genome shotgun (WGS) entry which is preliminary data.</text>
</comment>
<feature type="domain" description="N-acetyltransferase ESCO zinc-finger" evidence="2">
    <location>
        <begin position="210"/>
        <end position="248"/>
    </location>
</feature>
<feature type="compositionally biased region" description="Polar residues" evidence="1">
    <location>
        <begin position="90"/>
        <end position="101"/>
    </location>
</feature>
<proteinExistence type="predicted"/>
<organism evidence="3 4">
    <name type="scientific">Seiridium unicorne</name>
    <dbReference type="NCBI Taxonomy" id="138068"/>
    <lineage>
        <taxon>Eukaryota</taxon>
        <taxon>Fungi</taxon>
        <taxon>Dikarya</taxon>
        <taxon>Ascomycota</taxon>
        <taxon>Pezizomycotina</taxon>
        <taxon>Sordariomycetes</taxon>
        <taxon>Xylariomycetidae</taxon>
        <taxon>Amphisphaeriales</taxon>
        <taxon>Sporocadaceae</taxon>
        <taxon>Seiridium</taxon>
    </lineage>
</organism>
<evidence type="ECO:0000313" key="4">
    <source>
        <dbReference type="Proteomes" id="UP001408356"/>
    </source>
</evidence>
<dbReference type="Pfam" id="PF13878">
    <property type="entry name" value="zf-C2H2_3"/>
    <property type="match status" value="1"/>
</dbReference>
<evidence type="ECO:0000256" key="1">
    <source>
        <dbReference type="SAM" id="MobiDB-lite"/>
    </source>
</evidence>
<feature type="compositionally biased region" description="Polar residues" evidence="1">
    <location>
        <begin position="166"/>
        <end position="180"/>
    </location>
</feature>
<name>A0ABR2UFF8_9PEZI</name>
<dbReference type="EMBL" id="JARVKF010000440">
    <property type="protein sequence ID" value="KAK9413362.1"/>
    <property type="molecule type" value="Genomic_DNA"/>
</dbReference>
<gene>
    <name evidence="3" type="ORF">SUNI508_02561</name>
</gene>
<keyword evidence="4" id="KW-1185">Reference proteome</keyword>
<protein>
    <recommendedName>
        <fullName evidence="2">N-acetyltransferase ESCO zinc-finger domain-containing protein</fullName>
    </recommendedName>
</protein>
<dbReference type="InterPro" id="IPR028005">
    <property type="entry name" value="AcTrfase_ESCO_Znf_dom"/>
</dbReference>
<feature type="region of interest" description="Disordered" evidence="1">
    <location>
        <begin position="1"/>
        <end position="209"/>
    </location>
</feature>
<sequence length="272" mass="29751">MVRAASGDRGPARPPLRTYGKRSISIESADPPAKKRRVGAPEVDIHSIAGRFTQKVGAQPADIPLPQSLPPLPTQQPNKGTILSYFKVRSPSSGTTTPCAQSSEPLAPSSTPPSSPPASETARKKRRRLTTKPPLRTNMAEGDEADETNVDNTQGPDESPPKRSQQDGPVLQIASTNTLNQKHRMEIYKSDAEKQGGAKKQKPNKKATVQTTLSLSLTEKQFVECTECNMLYNPYHEKDVKMHKKRHATVLKSKKALDGDGLQVKSKETRDL</sequence>
<evidence type="ECO:0000259" key="2">
    <source>
        <dbReference type="Pfam" id="PF13878"/>
    </source>
</evidence>